<dbReference type="FunFam" id="3.40.50.300:FF:000522">
    <property type="entry name" value="Gluconokinase"/>
    <property type="match status" value="1"/>
</dbReference>
<dbReference type="CDD" id="cd02021">
    <property type="entry name" value="GntK"/>
    <property type="match status" value="1"/>
</dbReference>
<dbReference type="PANTHER" id="PTHR43442:SF3">
    <property type="entry name" value="GLUCONOKINASE-RELATED"/>
    <property type="match status" value="1"/>
</dbReference>
<evidence type="ECO:0000256" key="1">
    <source>
        <dbReference type="ARBA" id="ARBA00004761"/>
    </source>
</evidence>
<evidence type="ECO:0000256" key="4">
    <source>
        <dbReference type="ARBA" id="ARBA00022679"/>
    </source>
</evidence>
<name>A0AAD1C073_METFU</name>
<dbReference type="GO" id="GO:0019521">
    <property type="term" value="P:D-gluconate metabolic process"/>
    <property type="evidence" value="ECO:0007669"/>
    <property type="project" value="UniProtKB-KW"/>
</dbReference>
<gene>
    <name evidence="11" type="ORF">KF707C_20740</name>
</gene>
<dbReference type="Proteomes" id="UP000218554">
    <property type="component" value="Chromosome"/>
</dbReference>
<evidence type="ECO:0000256" key="7">
    <source>
        <dbReference type="ARBA" id="ARBA00022840"/>
    </source>
</evidence>
<dbReference type="GO" id="GO:0005524">
    <property type="term" value="F:ATP binding"/>
    <property type="evidence" value="ECO:0007669"/>
    <property type="project" value="UniProtKB-KW"/>
</dbReference>
<dbReference type="RefSeq" id="WP_004422602.1">
    <property type="nucleotide sequence ID" value="NZ_AJMR01000228.1"/>
</dbReference>
<evidence type="ECO:0000256" key="2">
    <source>
        <dbReference type="ARBA" id="ARBA00008420"/>
    </source>
</evidence>
<evidence type="ECO:0000313" key="11">
    <source>
        <dbReference type="EMBL" id="BAU73762.1"/>
    </source>
</evidence>
<evidence type="ECO:0000313" key="12">
    <source>
        <dbReference type="Proteomes" id="UP000218554"/>
    </source>
</evidence>
<comment type="catalytic activity">
    <reaction evidence="9 10">
        <text>D-gluconate + ATP = 6-phospho-D-gluconate + ADP + H(+)</text>
        <dbReference type="Rhea" id="RHEA:19433"/>
        <dbReference type="ChEBI" id="CHEBI:15378"/>
        <dbReference type="ChEBI" id="CHEBI:18391"/>
        <dbReference type="ChEBI" id="CHEBI:30616"/>
        <dbReference type="ChEBI" id="CHEBI:58759"/>
        <dbReference type="ChEBI" id="CHEBI:456216"/>
        <dbReference type="EC" id="2.7.1.12"/>
    </reaction>
</comment>
<keyword evidence="7 10" id="KW-0067">ATP-binding</keyword>
<dbReference type="InterPro" id="IPR027417">
    <property type="entry name" value="P-loop_NTPase"/>
</dbReference>
<evidence type="ECO:0000256" key="10">
    <source>
        <dbReference type="RuleBase" id="RU363066"/>
    </source>
</evidence>
<keyword evidence="8" id="KW-0311">Gluconate utilization</keyword>
<comment type="similarity">
    <text evidence="2 10">Belongs to the gluconokinase GntK/GntV family.</text>
</comment>
<dbReference type="Pfam" id="PF13671">
    <property type="entry name" value="AAA_33"/>
    <property type="match status" value="1"/>
</dbReference>
<evidence type="ECO:0000256" key="8">
    <source>
        <dbReference type="ARBA" id="ARBA00023064"/>
    </source>
</evidence>
<evidence type="ECO:0000256" key="9">
    <source>
        <dbReference type="ARBA" id="ARBA00048090"/>
    </source>
</evidence>
<proteinExistence type="inferred from homology"/>
<dbReference type="Gene3D" id="3.40.50.300">
    <property type="entry name" value="P-loop containing nucleotide triphosphate hydrolases"/>
    <property type="match status" value="1"/>
</dbReference>
<dbReference type="KEGG" id="pfuw:KF707C_20740"/>
<keyword evidence="5 10" id="KW-0547">Nucleotide-binding</keyword>
<keyword evidence="6 10" id="KW-0418">Kinase</keyword>
<evidence type="ECO:0000256" key="5">
    <source>
        <dbReference type="ARBA" id="ARBA00022741"/>
    </source>
</evidence>
<evidence type="ECO:0000256" key="3">
    <source>
        <dbReference type="ARBA" id="ARBA00012054"/>
    </source>
</evidence>
<reference evidence="12" key="1">
    <citation type="submission" date="2015-05" db="EMBL/GenBank/DDBJ databases">
        <title>Draft genome sequencing of a biphenyl-degrading bacterium, Pseudomonas balearica KF707 (=NBRC110670).</title>
        <authorList>
            <person name="Kimura N."/>
            <person name="Hirose J."/>
            <person name="Watanabe T."/>
            <person name="Suenaga H."/>
            <person name="Fujihara H."/>
            <person name="Noguchi M."/>
            <person name="Hashimoto M."/>
            <person name="Shimodaira J."/>
            <person name="Tsuchikane K."/>
            <person name="Hosoyama A."/>
            <person name="Yamazoe A."/>
            <person name="Fujita N."/>
            <person name="Furukawa K."/>
        </authorList>
    </citation>
    <scope>NUCLEOTIDE SEQUENCE [LARGE SCALE GENOMIC DNA]</scope>
    <source>
        <strain evidence="12">DSM 10086 / NBRC 110670 / KF707</strain>
    </source>
</reference>
<keyword evidence="4 10" id="KW-0808">Transferase</keyword>
<protein>
    <recommendedName>
        <fullName evidence="3 10">Gluconokinase</fullName>
        <ecNumber evidence="3 10">2.7.1.12</ecNumber>
    </recommendedName>
</protein>
<dbReference type="GO" id="GO:0046316">
    <property type="term" value="F:gluconokinase activity"/>
    <property type="evidence" value="ECO:0007669"/>
    <property type="project" value="UniProtKB-EC"/>
</dbReference>
<organism evidence="11 12">
    <name type="scientific">Metapseudomonas furukawaii</name>
    <name type="common">Pseudomonas furukawaii</name>
    <dbReference type="NCBI Taxonomy" id="1149133"/>
    <lineage>
        <taxon>Bacteria</taxon>
        <taxon>Pseudomonadati</taxon>
        <taxon>Pseudomonadota</taxon>
        <taxon>Gammaproteobacteria</taxon>
        <taxon>Pseudomonadales</taxon>
        <taxon>Pseudomonadaceae</taxon>
        <taxon>Metapseudomonas</taxon>
    </lineage>
</organism>
<dbReference type="AlphaFoldDB" id="A0AAD1C073"/>
<dbReference type="InterPro" id="IPR006001">
    <property type="entry name" value="Therm_gnt_kin"/>
</dbReference>
<dbReference type="PANTHER" id="PTHR43442">
    <property type="entry name" value="GLUCONOKINASE-RELATED"/>
    <property type="match status" value="1"/>
</dbReference>
<dbReference type="EC" id="2.7.1.12" evidence="3 10"/>
<sequence length="173" mass="18933">MVQPISALVIMGVCGCGKSSVGQAICDYSGAIAIEGDAFHPAENIRKMSAGIPLSDDDRAGWLDRLSLELRHAVAAGQRPVLTCSALKRRYRERLREAIPGLGFVFLELPPDVAARRVAERPGHFMPATLIDSQFQALEPPLDEPLTLSLDATQDVRQLAEAAHLWWQAHIQE</sequence>
<dbReference type="GO" id="GO:0005737">
    <property type="term" value="C:cytoplasm"/>
    <property type="evidence" value="ECO:0007669"/>
    <property type="project" value="TreeGrafter"/>
</dbReference>
<accession>A0AAD1C073</accession>
<comment type="pathway">
    <text evidence="1">Carbohydrate acid metabolism.</text>
</comment>
<dbReference type="NCBIfam" id="TIGR01313">
    <property type="entry name" value="therm_gnt_kin"/>
    <property type="match status" value="1"/>
</dbReference>
<evidence type="ECO:0000256" key="6">
    <source>
        <dbReference type="ARBA" id="ARBA00022777"/>
    </source>
</evidence>
<reference evidence="11 12" key="2">
    <citation type="journal article" date="2017" name="Int. J. Syst. Evol. Microbiol.">
        <title>Pseudomonas furukawaii sp. nov., a polychlorinated biphenyl-degrading bacterium isolated from biphenyl-contaminated soil in Japan.</title>
        <authorList>
            <person name="Kimura N."/>
            <person name="Watanabe T."/>
            <person name="Suenaga H."/>
            <person name="Fujihara H."/>
            <person name="Futagami T."/>
            <person name="Goto M."/>
            <person name="Hanada S."/>
            <person name="Hirose J."/>
        </authorList>
    </citation>
    <scope>NUCLEOTIDE SEQUENCE [LARGE SCALE GENOMIC DNA]</scope>
    <source>
        <strain evidence="12">DSM 10086 / NBRC 110670 / KF707</strain>
    </source>
</reference>
<dbReference type="SUPFAM" id="SSF52540">
    <property type="entry name" value="P-loop containing nucleoside triphosphate hydrolases"/>
    <property type="match status" value="1"/>
</dbReference>
<keyword evidence="12" id="KW-1185">Reference proteome</keyword>
<dbReference type="EMBL" id="AP014862">
    <property type="protein sequence ID" value="BAU73762.1"/>
    <property type="molecule type" value="Genomic_DNA"/>
</dbReference>